<evidence type="ECO:0000313" key="3">
    <source>
        <dbReference type="Proteomes" id="UP000031056"/>
    </source>
</evidence>
<protein>
    <submittedName>
        <fullName evidence="2">Uncharacterized protein</fullName>
    </submittedName>
</protein>
<keyword evidence="1" id="KW-0812">Transmembrane</keyword>
<dbReference type="Proteomes" id="UP000031056">
    <property type="component" value="Unassembled WGS sequence"/>
</dbReference>
<gene>
    <name evidence="2" type="ORF">M896_110160</name>
</gene>
<evidence type="ECO:0000313" key="2">
    <source>
        <dbReference type="EMBL" id="KHN68988.1"/>
    </source>
</evidence>
<dbReference type="HOGENOM" id="CLU_665686_0_0_1"/>
<sequence>MTDAFPVFTLKVKGAVLVVGGGGGERGFGKANGITVMSSATLERICNYETEDIILDISLYDYESKDRIIEMDDDITWNEYDDETTGWSSIHNDDESESLSIKDKESTFIKEDTMSIRDESSVKCEDRSLSQSNTVNSSEIDKDLVNADKTASLYFACSGEKFFYMLRFDGEKILLIKKVGIRVSSSVFSNDLYVISNKKLYGFHNVIDNPSIINSILDPEKPKKAESTIGDDLEKKYVCKPYKNGNKIAFKQDNGKFCITNNLEGMFITPEAIHKVVFEEDKHTFVFNSRKYMYDKEIGKIAYRDGEIAYYLKGRESVLYFQGSHERSYKIPKITAFSSDRGYITVGTGDGCVYLFEGPVFYGMRRVCGIPITGVGFNNGCVYFSSLDGFVGKKIISKKWNRYLILSILIVLIPVLISIFIK</sequence>
<dbReference type="AlphaFoldDB" id="A0A0B2UI12"/>
<dbReference type="GeneID" id="26262487"/>
<comment type="caution">
    <text evidence="2">The sequence shown here is derived from an EMBL/GenBank/DDBJ whole genome shotgun (WGS) entry which is preliminary data.</text>
</comment>
<feature type="transmembrane region" description="Helical" evidence="1">
    <location>
        <begin position="403"/>
        <end position="421"/>
    </location>
</feature>
<evidence type="ECO:0000256" key="1">
    <source>
        <dbReference type="SAM" id="Phobius"/>
    </source>
</evidence>
<organism evidence="2 3">
    <name type="scientific">Ordospora colligata OC4</name>
    <dbReference type="NCBI Taxonomy" id="1354746"/>
    <lineage>
        <taxon>Eukaryota</taxon>
        <taxon>Fungi</taxon>
        <taxon>Fungi incertae sedis</taxon>
        <taxon>Microsporidia</taxon>
        <taxon>Ordosporidae</taxon>
        <taxon>Ordospora</taxon>
    </lineage>
</organism>
<dbReference type="RefSeq" id="XP_014563030.1">
    <property type="nucleotide sequence ID" value="XM_014707544.1"/>
</dbReference>
<name>A0A0B2UI12_9MICR</name>
<reference evidence="2 3" key="1">
    <citation type="journal article" date="2014" name="MBio">
        <title>The Ordospora colligata genome; evolution of extreme reduction in microsporidia and host-to-parasite horizontal gene transfer.</title>
        <authorList>
            <person name="Pombert J.-F."/>
            <person name="Haag K.L."/>
            <person name="Beidas S."/>
            <person name="Ebert D."/>
            <person name="Keeling P.J."/>
        </authorList>
    </citation>
    <scope>NUCLEOTIDE SEQUENCE [LARGE SCALE GENOMIC DNA]</scope>
    <source>
        <strain evidence="2 3">OC4</strain>
    </source>
</reference>
<keyword evidence="3" id="KW-1185">Reference proteome</keyword>
<accession>A0A0B2UI12</accession>
<dbReference type="VEuPathDB" id="MicrosporidiaDB:M896_110160"/>
<keyword evidence="1" id="KW-1133">Transmembrane helix</keyword>
<proteinExistence type="predicted"/>
<keyword evidence="1" id="KW-0472">Membrane</keyword>
<dbReference type="InParanoid" id="A0A0B2UI12"/>
<dbReference type="OrthoDB" id="2195960at2759"/>
<dbReference type="EMBL" id="JOKQ01000011">
    <property type="protein sequence ID" value="KHN68988.1"/>
    <property type="molecule type" value="Genomic_DNA"/>
</dbReference>